<keyword evidence="3" id="KW-1185">Reference proteome</keyword>
<reference evidence="2 3" key="1">
    <citation type="journal article" date="2017" name="Int. J. Syst. Evol. Microbiol.">
        <title>Jeotgalibaca porci sp. nov. and Jeotgalibaca arthritidis sp. nov., isolated from pigs, and emended description of the genus Jeotgalibaca.</title>
        <authorList>
            <person name="Zamora L."/>
            <person name="Perez-Sancho M."/>
            <person name="Dominguez L."/>
            <person name="Fernandez-Garayzabal J.F."/>
            <person name="Vela A.I."/>
        </authorList>
    </citation>
    <scope>NUCLEOTIDE SEQUENCE [LARGE SCALE GENOMIC DNA]</scope>
    <source>
        <strain evidence="2 3">CECT 9157</strain>
    </source>
</reference>
<proteinExistence type="predicted"/>
<dbReference type="InterPro" id="IPR010368">
    <property type="entry name" value="Com_YlbF"/>
</dbReference>
<name>A0A6G7KC57_9LACT</name>
<dbReference type="EMBL" id="CP049740">
    <property type="protein sequence ID" value="QII82791.1"/>
    <property type="molecule type" value="Genomic_DNA"/>
</dbReference>
<evidence type="ECO:0000313" key="3">
    <source>
        <dbReference type="Proteomes" id="UP000501451"/>
    </source>
</evidence>
<sequence>MEKRPEIEKQVDEELDKLIALLQKKEEIIRYQQMEKEVQENDWLDELVETIKDKQRDLVNFEYYEKPEAYQATLKELDRLNKELDENITVKAYKDSLWEANEVVQLLFSKIEAAANSSTDTN</sequence>
<dbReference type="InterPro" id="IPR052767">
    <property type="entry name" value="Bact_com_dev_regulator"/>
</dbReference>
<dbReference type="KEGG" id="jar:G7057_10310"/>
<evidence type="ECO:0000256" key="1">
    <source>
        <dbReference type="SAM" id="Coils"/>
    </source>
</evidence>
<dbReference type="Gene3D" id="1.20.1500.10">
    <property type="entry name" value="YheA/YmcA-like"/>
    <property type="match status" value="1"/>
</dbReference>
<organism evidence="2 3">
    <name type="scientific">Jeotgalibaca arthritidis</name>
    <dbReference type="NCBI Taxonomy" id="1868794"/>
    <lineage>
        <taxon>Bacteria</taxon>
        <taxon>Bacillati</taxon>
        <taxon>Bacillota</taxon>
        <taxon>Bacilli</taxon>
        <taxon>Lactobacillales</taxon>
        <taxon>Carnobacteriaceae</taxon>
        <taxon>Jeotgalibaca</taxon>
    </lineage>
</organism>
<dbReference type="RefSeq" id="WP_076766310.1">
    <property type="nucleotide sequence ID" value="NZ_CP049740.1"/>
</dbReference>
<dbReference type="AlphaFoldDB" id="A0A6G7KC57"/>
<dbReference type="SUPFAM" id="SSF158622">
    <property type="entry name" value="YheA/YmcA-like"/>
    <property type="match status" value="1"/>
</dbReference>
<dbReference type="Pfam" id="PF06133">
    <property type="entry name" value="Com_YlbF"/>
    <property type="match status" value="1"/>
</dbReference>
<dbReference type="Proteomes" id="UP000501451">
    <property type="component" value="Chromosome"/>
</dbReference>
<dbReference type="PANTHER" id="PTHR38448:SF1">
    <property type="entry name" value="YLBF FAMILY REGULATOR"/>
    <property type="match status" value="1"/>
</dbReference>
<dbReference type="PIRSF" id="PIRSF021287">
    <property type="entry name" value="Biofilm_formation_YmcA"/>
    <property type="match status" value="1"/>
</dbReference>
<protein>
    <submittedName>
        <fullName evidence="2">Uncharacterized protein</fullName>
    </submittedName>
</protein>
<dbReference type="PANTHER" id="PTHR38448">
    <property type="entry name" value="REGULATORY PROTEIN YLBF-RELATED"/>
    <property type="match status" value="1"/>
</dbReference>
<dbReference type="InterPro" id="IPR023378">
    <property type="entry name" value="YheA/YmcA-like_dom_sf"/>
</dbReference>
<feature type="coiled-coil region" evidence="1">
    <location>
        <begin position="8"/>
        <end position="41"/>
    </location>
</feature>
<gene>
    <name evidence="2" type="ORF">G7057_10310</name>
</gene>
<evidence type="ECO:0000313" key="2">
    <source>
        <dbReference type="EMBL" id="QII82791.1"/>
    </source>
</evidence>
<accession>A0A6G7KC57</accession>
<dbReference type="InterPro" id="IPR016783">
    <property type="entry name" value="Biofilm_formation_YmcA"/>
</dbReference>
<keyword evidence="1" id="KW-0175">Coiled coil</keyword>